<proteinExistence type="predicted"/>
<evidence type="ECO:0000313" key="3">
    <source>
        <dbReference type="Proteomes" id="UP000034883"/>
    </source>
</evidence>
<evidence type="ECO:0000313" key="2">
    <source>
        <dbReference type="EMBL" id="AKF10656.1"/>
    </source>
</evidence>
<organism evidence="2 3">
    <name type="scientific">Sandaracinus amylolyticus</name>
    <dbReference type="NCBI Taxonomy" id="927083"/>
    <lineage>
        <taxon>Bacteria</taxon>
        <taxon>Pseudomonadati</taxon>
        <taxon>Myxococcota</taxon>
        <taxon>Polyangia</taxon>
        <taxon>Polyangiales</taxon>
        <taxon>Sandaracinaceae</taxon>
        <taxon>Sandaracinus</taxon>
    </lineage>
</organism>
<dbReference type="EMBL" id="CP011125">
    <property type="protein sequence ID" value="AKF10656.1"/>
    <property type="molecule type" value="Genomic_DNA"/>
</dbReference>
<keyword evidence="3" id="KW-1185">Reference proteome</keyword>
<sequence length="228" mass="24900">MTMISFPALFFALSSAALIAALAAIWSSLRVAFGGGRALVIDTARDLPDHAALVEEKNALLRAIKDLEYEHAVGKTSDADYQRLDAAYRARAKQVLVQLDRDVKPLYEQAEKLIAQHVASPEAAARPTTKAKKVARTIEASAAEPPREVETSSTSFDELIESIRAGRVVGVGELPEDLTDEQRAKVVTLLQEMLEKYARTKKDEEKPALVSAAETTDEPKPESTERGE</sequence>
<reference evidence="2 3" key="1">
    <citation type="submission" date="2015-03" db="EMBL/GenBank/DDBJ databases">
        <title>Genome assembly of Sandaracinus amylolyticus DSM 53668.</title>
        <authorList>
            <person name="Sharma G."/>
            <person name="Subramanian S."/>
        </authorList>
    </citation>
    <scope>NUCLEOTIDE SEQUENCE [LARGE SCALE GENOMIC DNA]</scope>
    <source>
        <strain evidence="2 3">DSM 53668</strain>
    </source>
</reference>
<accession>A0A0F6W961</accession>
<dbReference type="Proteomes" id="UP000034883">
    <property type="component" value="Chromosome"/>
</dbReference>
<feature type="region of interest" description="Disordered" evidence="1">
    <location>
        <begin position="120"/>
        <end position="155"/>
    </location>
</feature>
<feature type="region of interest" description="Disordered" evidence="1">
    <location>
        <begin position="198"/>
        <end position="228"/>
    </location>
</feature>
<feature type="compositionally biased region" description="Basic and acidic residues" evidence="1">
    <location>
        <begin position="198"/>
        <end position="207"/>
    </location>
</feature>
<gene>
    <name evidence="2" type="ORF">DB32_007805</name>
</gene>
<dbReference type="KEGG" id="samy:DB32_007805"/>
<dbReference type="AlphaFoldDB" id="A0A0F6W961"/>
<protein>
    <submittedName>
        <fullName evidence="2">Uncharacterized protein</fullName>
    </submittedName>
</protein>
<name>A0A0F6W961_9BACT</name>
<dbReference type="STRING" id="927083.DB32_007805"/>
<feature type="compositionally biased region" description="Basic and acidic residues" evidence="1">
    <location>
        <begin position="217"/>
        <end position="228"/>
    </location>
</feature>
<evidence type="ECO:0000256" key="1">
    <source>
        <dbReference type="SAM" id="MobiDB-lite"/>
    </source>
</evidence>